<feature type="transmembrane region" description="Helical" evidence="1">
    <location>
        <begin position="219"/>
        <end position="237"/>
    </location>
</feature>
<dbReference type="InterPro" id="IPR049458">
    <property type="entry name" value="EpsG-like"/>
</dbReference>
<feature type="transmembrane region" description="Helical" evidence="1">
    <location>
        <begin position="12"/>
        <end position="31"/>
    </location>
</feature>
<sequence length="341" mass="39753">MTKMPVKTNNFLYFIMVISATIFAVKIVPYSNDYQAYIDLFKYTIQDPSYTRMEIGFKNLIGFSKLLDLNFDALWFLVAFISLSLKCYVLKSYDSDILVLFLLYFLYAISLLALHETTQIRAAIAIALGMAGFRCTNKFFGICLILSSVLFHYSAILFIILYTLNFIVKPYKFTWLIVVVAMAIIMPLLLEQYSDLLISINPLFSLYLENSDNAKVNKFSFTLILATIFFVVNFFIGRKINYYSNNNFIFKQYNLFSFLYLSSVVLLSALSFSPVISIRLYELFSLSPFVIIACLYSKSMKYLFYSNINLLFLRRVLFLTLWLISVHRFIAYYFVNPIIKF</sequence>
<comment type="caution">
    <text evidence="2">The sequence shown here is derived from an EMBL/GenBank/DDBJ whole genome shotgun (WGS) entry which is preliminary data.</text>
</comment>
<dbReference type="Pfam" id="PF14897">
    <property type="entry name" value="EpsG"/>
    <property type="match status" value="1"/>
</dbReference>
<dbReference type="AlphaFoldDB" id="A0A5U1MZV2"/>
<dbReference type="EMBL" id="AAGJNX010000001">
    <property type="protein sequence ID" value="EBO7627078.1"/>
    <property type="molecule type" value="Genomic_DNA"/>
</dbReference>
<keyword evidence="1" id="KW-1133">Transmembrane helix</keyword>
<name>A0A5U1MZV2_SALER</name>
<gene>
    <name evidence="2" type="ORF">D1V22_00820</name>
</gene>
<accession>A0A5U1MZV2</accession>
<feature type="transmembrane region" description="Helical" evidence="1">
    <location>
        <begin position="97"/>
        <end position="114"/>
    </location>
</feature>
<evidence type="ECO:0000256" key="1">
    <source>
        <dbReference type="SAM" id="Phobius"/>
    </source>
</evidence>
<reference evidence="2" key="1">
    <citation type="submission" date="2018-08" db="EMBL/GenBank/DDBJ databases">
        <authorList>
            <consortium name="PulseNet: The National Subtyping Network for Foodborne Disease Surveillance"/>
            <person name="Tarr C.L."/>
            <person name="Trees E."/>
            <person name="Katz L.S."/>
            <person name="Carleton-Romer H.A."/>
            <person name="Stroika S."/>
            <person name="Kucerova Z."/>
            <person name="Roache K.F."/>
            <person name="Sabol A.L."/>
            <person name="Besser J."/>
            <person name="Gerner-Smidt P."/>
        </authorList>
    </citation>
    <scope>NUCLEOTIDE SEQUENCE</scope>
    <source>
        <strain evidence="2">PNUSAS050389</strain>
    </source>
</reference>
<keyword evidence="1" id="KW-0472">Membrane</keyword>
<feature type="transmembrane region" description="Helical" evidence="1">
    <location>
        <begin position="139"/>
        <end position="161"/>
    </location>
</feature>
<proteinExistence type="predicted"/>
<feature type="transmembrane region" description="Helical" evidence="1">
    <location>
        <begin position="258"/>
        <end position="277"/>
    </location>
</feature>
<feature type="transmembrane region" description="Helical" evidence="1">
    <location>
        <begin position="316"/>
        <end position="335"/>
    </location>
</feature>
<feature type="transmembrane region" description="Helical" evidence="1">
    <location>
        <begin position="73"/>
        <end position="90"/>
    </location>
</feature>
<feature type="transmembrane region" description="Helical" evidence="1">
    <location>
        <begin position="173"/>
        <end position="190"/>
    </location>
</feature>
<organism evidence="2">
    <name type="scientific">Salmonella enterica</name>
    <name type="common">Salmonella choleraesuis</name>
    <dbReference type="NCBI Taxonomy" id="28901"/>
    <lineage>
        <taxon>Bacteria</taxon>
        <taxon>Pseudomonadati</taxon>
        <taxon>Pseudomonadota</taxon>
        <taxon>Gammaproteobacteria</taxon>
        <taxon>Enterobacterales</taxon>
        <taxon>Enterobacteriaceae</taxon>
        <taxon>Salmonella</taxon>
    </lineage>
</organism>
<keyword evidence="1" id="KW-0812">Transmembrane</keyword>
<protein>
    <submittedName>
        <fullName evidence="2">EpsG family protein</fullName>
    </submittedName>
</protein>
<evidence type="ECO:0000313" key="2">
    <source>
        <dbReference type="EMBL" id="EBO7627078.1"/>
    </source>
</evidence>
<feature type="transmembrane region" description="Helical" evidence="1">
    <location>
        <begin position="283"/>
        <end position="304"/>
    </location>
</feature>